<keyword evidence="3" id="KW-1185">Reference proteome</keyword>
<proteinExistence type="predicted"/>
<evidence type="ECO:0000313" key="3">
    <source>
        <dbReference type="Proteomes" id="UP000637578"/>
    </source>
</evidence>
<evidence type="ECO:0000313" key="2">
    <source>
        <dbReference type="EMBL" id="GGM67265.1"/>
    </source>
</evidence>
<name>A0A8J3FWK6_9PSEU</name>
<evidence type="ECO:0000256" key="1">
    <source>
        <dbReference type="SAM" id="Phobius"/>
    </source>
</evidence>
<sequence>MRRPVPPAGRRAPRALRWFVLGAVCFALAVAFFTPFGVIVLGREHVPVHGSITIEVGEGEVFALRSHHDTSCVISPESGETRDVVAERPTFPRSHWGMRGHVVAWFSGRAEVNCKGRATYEPPESLQRGHVASHAPAVLLPAGLLFVTVGFVQVHRRKAVASRRAAREPKAT</sequence>
<feature type="transmembrane region" description="Helical" evidence="1">
    <location>
        <begin position="135"/>
        <end position="154"/>
    </location>
</feature>
<keyword evidence="1" id="KW-0472">Membrane</keyword>
<accession>A0A8J3FWK6</accession>
<reference evidence="2" key="2">
    <citation type="submission" date="2020-09" db="EMBL/GenBank/DDBJ databases">
        <authorList>
            <person name="Sun Q."/>
            <person name="Zhou Y."/>
        </authorList>
    </citation>
    <scope>NUCLEOTIDE SEQUENCE</scope>
    <source>
        <strain evidence="2">CGMCC 4.5737</strain>
    </source>
</reference>
<dbReference type="Proteomes" id="UP000637578">
    <property type="component" value="Unassembled WGS sequence"/>
</dbReference>
<feature type="transmembrane region" description="Helical" evidence="1">
    <location>
        <begin position="20"/>
        <end position="41"/>
    </location>
</feature>
<dbReference type="EMBL" id="BMMK01000021">
    <property type="protein sequence ID" value="GGM67265.1"/>
    <property type="molecule type" value="Genomic_DNA"/>
</dbReference>
<dbReference type="RefSeq" id="WP_189060125.1">
    <property type="nucleotide sequence ID" value="NZ_BMMK01000021.1"/>
</dbReference>
<comment type="caution">
    <text evidence="2">The sequence shown here is derived from an EMBL/GenBank/DDBJ whole genome shotgun (WGS) entry which is preliminary data.</text>
</comment>
<protein>
    <submittedName>
        <fullName evidence="2">Uncharacterized protein</fullName>
    </submittedName>
</protein>
<gene>
    <name evidence="2" type="ORF">GCM10012275_42230</name>
</gene>
<reference evidence="2" key="1">
    <citation type="journal article" date="2014" name="Int. J. Syst. Evol. Microbiol.">
        <title>Complete genome sequence of Corynebacterium casei LMG S-19264T (=DSM 44701T), isolated from a smear-ripened cheese.</title>
        <authorList>
            <consortium name="US DOE Joint Genome Institute (JGI-PGF)"/>
            <person name="Walter F."/>
            <person name="Albersmeier A."/>
            <person name="Kalinowski J."/>
            <person name="Ruckert C."/>
        </authorList>
    </citation>
    <scope>NUCLEOTIDE SEQUENCE</scope>
    <source>
        <strain evidence="2">CGMCC 4.5737</strain>
    </source>
</reference>
<dbReference type="AlphaFoldDB" id="A0A8J3FWK6"/>
<keyword evidence="1" id="KW-1133">Transmembrane helix</keyword>
<keyword evidence="1" id="KW-0812">Transmembrane</keyword>
<organism evidence="2 3">
    <name type="scientific">Longimycelium tulufanense</name>
    <dbReference type="NCBI Taxonomy" id="907463"/>
    <lineage>
        <taxon>Bacteria</taxon>
        <taxon>Bacillati</taxon>
        <taxon>Actinomycetota</taxon>
        <taxon>Actinomycetes</taxon>
        <taxon>Pseudonocardiales</taxon>
        <taxon>Pseudonocardiaceae</taxon>
        <taxon>Longimycelium</taxon>
    </lineage>
</organism>